<evidence type="ECO:0000256" key="1">
    <source>
        <dbReference type="ARBA" id="ARBA00001957"/>
    </source>
</evidence>
<dbReference type="PANTHER" id="PTHR45527">
    <property type="entry name" value="NONRIBOSOMAL PEPTIDE SYNTHETASE"/>
    <property type="match status" value="1"/>
</dbReference>
<dbReference type="GO" id="GO:0072330">
    <property type="term" value="P:monocarboxylic acid biosynthetic process"/>
    <property type="evidence" value="ECO:0007669"/>
    <property type="project" value="UniProtKB-ARBA"/>
</dbReference>
<dbReference type="PROSITE" id="PS50075">
    <property type="entry name" value="CARRIER"/>
    <property type="match status" value="2"/>
</dbReference>
<dbReference type="Gene3D" id="3.40.50.980">
    <property type="match status" value="4"/>
</dbReference>
<comment type="caution">
    <text evidence="7">The sequence shown here is derived from an EMBL/GenBank/DDBJ whole genome shotgun (WGS) entry which is preliminary data.</text>
</comment>
<gene>
    <name evidence="7" type="ORF">FBZ92_11023</name>
</gene>
<evidence type="ECO:0000256" key="3">
    <source>
        <dbReference type="ARBA" id="ARBA00022553"/>
    </source>
</evidence>
<dbReference type="InterPro" id="IPR025110">
    <property type="entry name" value="AMP-bd_C"/>
</dbReference>
<dbReference type="SUPFAM" id="SSF56801">
    <property type="entry name" value="Acetyl-CoA synthetase-like"/>
    <property type="match status" value="2"/>
</dbReference>
<dbReference type="InterPro" id="IPR000873">
    <property type="entry name" value="AMP-dep_synth/lig_dom"/>
</dbReference>
<dbReference type="GO" id="GO:0009239">
    <property type="term" value="P:enterobactin biosynthetic process"/>
    <property type="evidence" value="ECO:0007669"/>
    <property type="project" value="TreeGrafter"/>
</dbReference>
<dbReference type="InterPro" id="IPR023213">
    <property type="entry name" value="CAT-like_dom_sf"/>
</dbReference>
<dbReference type="InterPro" id="IPR045851">
    <property type="entry name" value="AMP-bd_C_sf"/>
</dbReference>
<dbReference type="Pfam" id="PF13193">
    <property type="entry name" value="AMP-binding_C"/>
    <property type="match status" value="2"/>
</dbReference>
<dbReference type="Pfam" id="PF00501">
    <property type="entry name" value="AMP-binding"/>
    <property type="match status" value="2"/>
</dbReference>
<dbReference type="InterPro" id="IPR036736">
    <property type="entry name" value="ACP-like_sf"/>
</dbReference>
<dbReference type="InterPro" id="IPR009081">
    <property type="entry name" value="PP-bd_ACP"/>
</dbReference>
<evidence type="ECO:0000256" key="4">
    <source>
        <dbReference type="ARBA" id="ARBA00023002"/>
    </source>
</evidence>
<dbReference type="NCBIfam" id="TIGR01733">
    <property type="entry name" value="AA-adenyl-dom"/>
    <property type="match status" value="2"/>
</dbReference>
<dbReference type="Gene3D" id="3.30.300.30">
    <property type="match status" value="2"/>
</dbReference>
<feature type="compositionally biased region" description="Pro residues" evidence="5">
    <location>
        <begin position="9"/>
        <end position="19"/>
    </location>
</feature>
<dbReference type="Pfam" id="PF00668">
    <property type="entry name" value="Condensation"/>
    <property type="match status" value="3"/>
</dbReference>
<dbReference type="PANTHER" id="PTHR45527:SF1">
    <property type="entry name" value="FATTY ACID SYNTHASE"/>
    <property type="match status" value="1"/>
</dbReference>
<dbReference type="InterPro" id="IPR006162">
    <property type="entry name" value="Ppantetheine_attach_site"/>
</dbReference>
<evidence type="ECO:0000313" key="8">
    <source>
        <dbReference type="Proteomes" id="UP000318050"/>
    </source>
</evidence>
<dbReference type="FunFam" id="1.10.1200.10:FF:000005">
    <property type="entry name" value="Nonribosomal peptide synthetase 1"/>
    <property type="match status" value="1"/>
</dbReference>
<dbReference type="Pfam" id="PF02668">
    <property type="entry name" value="TauD"/>
    <property type="match status" value="1"/>
</dbReference>
<dbReference type="EMBL" id="VITT01000010">
    <property type="protein sequence ID" value="TWB56603.1"/>
    <property type="molecule type" value="Genomic_DNA"/>
</dbReference>
<comment type="cofactor">
    <cofactor evidence="1">
        <name>pantetheine 4'-phosphate</name>
        <dbReference type="ChEBI" id="CHEBI:47942"/>
    </cofactor>
</comment>
<dbReference type="GO" id="GO:0009366">
    <property type="term" value="C:enterobactin synthetase complex"/>
    <property type="evidence" value="ECO:0007669"/>
    <property type="project" value="TreeGrafter"/>
</dbReference>
<dbReference type="InterPro" id="IPR020845">
    <property type="entry name" value="AMP-binding_CS"/>
</dbReference>
<keyword evidence="3" id="KW-0597">Phosphoprotein</keyword>
<evidence type="ECO:0000313" key="7">
    <source>
        <dbReference type="EMBL" id="TWB56603.1"/>
    </source>
</evidence>
<proteinExistence type="predicted"/>
<dbReference type="InterPro" id="IPR042098">
    <property type="entry name" value="TauD-like_sf"/>
</dbReference>
<dbReference type="FunFam" id="1.10.1200.10:FF:000016">
    <property type="entry name" value="Non-ribosomal peptide synthase"/>
    <property type="match status" value="1"/>
</dbReference>
<dbReference type="Gene3D" id="3.30.559.30">
    <property type="entry name" value="Nonribosomal peptide synthetase, condensation domain"/>
    <property type="match status" value="3"/>
</dbReference>
<dbReference type="SUPFAM" id="SSF51197">
    <property type="entry name" value="Clavaminate synthase-like"/>
    <property type="match status" value="1"/>
</dbReference>
<dbReference type="GO" id="GO:0043041">
    <property type="term" value="P:amino acid activation for nonribosomal peptide biosynthetic process"/>
    <property type="evidence" value="ECO:0007669"/>
    <property type="project" value="TreeGrafter"/>
</dbReference>
<keyword evidence="4" id="KW-0560">Oxidoreductase</keyword>
<dbReference type="InterPro" id="IPR020806">
    <property type="entry name" value="PKS_PP-bd"/>
</dbReference>
<dbReference type="CDD" id="cd19543">
    <property type="entry name" value="DCL_NRPS"/>
    <property type="match status" value="1"/>
</dbReference>
<sequence length="2894" mass="309997">MTTTRTAPDCPPDHAPPSAYPLGEEQRALWAAYRAAPGEAGHIMAYAGALLPGMDLACLAAAFTHVIAGHETLASAYGENAAGTPVMRPLQTVAPDVAVVTRTFPDDDARAAWLAAQADTPLDLEAGQVCRVRLLRGAEGDHIVVAVHHIAGDFLAMETLSEQVMLAYERLVQGQAPALIPAGLYLAWLDRQRATLTGPRGLKLEAFWRGLLADPPAALDLPADGGDGTGAHESEIALSRETTAALRALAERLGIGLFPLLTTLYHTFLGRWSGQDRFLIGTPVSGRMGAADRDLIGCTLNVLPWPVDLRGDPAFADLARRTQVTFMAMLRHHRLPLARIAAAIGRGGALFQHMTTYVPVGERRLLAHYNPHLTFATQRGAANDLNLRWVDGGDRLTLQWRQDIGRYRPATIARMQRGFLALMDQVLAAPEARLSSLRAHTKGDAAVRTGRAATPTNALAFFHHHAAQAPDAVAVECGADSLSYATLETRAATLAARLTAAGVVPGDTVGLHLPRGIDLVVAMIAVWKAGAAYLCLDPTLPAARLAFMAADAAVRLIVGDDAPAALPQSRLAMDGPAAGVAPPPPTVPSLPAYVIYTSGSTGMPKGVVVTQGNLANYVLGVLDVLDLPAESTLATLAAVTADLGYTAWFGALLGGRILRIIDPALAENPDALARHLAARPVDVLKIVPSHLAALMAVPQPERLLPRRRLVLGGEALSADFVARVRALAPACRVVNHYGPTETTVGCLTWTTDVGDEGSVPVGRPLAGAHIAVLNRDLEPVPVGVPGELAVGGAGVALGYRGRPALTAQRFVPDPASPGGRLYLTGDRVVMTPDGAVRFLGRADDQVKIRGFRMELGEVEAQLRCLPGVAEAAVVARPAPTSGLRLVAFIAGRELAEPATLLGMLGSEMPDAMVPATLTVLPALPRLPNGKIDRAALPADATSQDTPPQDAAGLSPVEATLAALWAEVLGRTAVAVTDDFFTIGGDSILALQVIAKARPQGLALTPKMLFQKRTVAAVAAALTAAPARAPKRVEPPANQPFTLSGLDADTLAALTTECQDVVDAYPLSPLQQGLLFHSLLDRDSGAYVNQLVLDAAGPFAPEAFAHAWQAAVDTHPLLRTAFRWEGLDAPLQLVRRGATLPVTQRDWQGLTEAAQAAALADFLAADRTQGFVLEAAPLMRLAMLDRGGGHWWVVWSRHHLVVDGWCSVLLLDEVLERYRAQLADEAPALPRRRPFRDHIAWLARQDGTRPLAFWDGFLAGIQDATPLPVLRPAQPGPGVPLNRTLVLDRAETARLTAAARELGITLNTLVQGAWGLTLATLSGRDDVVFGVTSAGRSLELEGADAMLGVFITTLPLRVKPLASRRLGDYLRAVQADNVAMREHEHAALADIQQRLGVGALFDTLLVFQNLPMLEGRRRRVGTLDLRQRENVERTHYGLTVEVFPGDELGVALDADARRIDDATLARVADGFRTALLGLTRGANAPLGGIPRLGAAEAALLRRWRTTPADYALGPDWVTRVADRVARHPDRVVARCDGASLTYRHLWDRSENLARGLVAAGLRPDGVVALLLPRGLELLTLMVAVLRAGGAWLPLDPAYPPARWAQVMAQARALLVSDPAIACDLPALTPADLLDQAAAGNLPTPPAEGGQLAYVLFTSGSTGTPKGVMVTRDGMLNNMLAKVAPLDLGEDDVIAQTAPACFDISVWQTLMAPLLGAVVEIIPDAVVKDPDALLHRLRTTGVTVFEPVPSLIRALVDIGGADGGTVPLPTLRWVLPTGEALRADDARAWFAAYPHVPLMNAYGPAECADDVAFHPLRRAPEPGAVVPVGRPTANADLRVLDADLSPAPVGAVGEIVIGGVGVGRGYSGDPRRTAAVFVPDPDGPPGARVYRTGDLGRWTAEGLLEWAGRKDFQVKVRGFRIEPGEVEAVLERHPAVRRAAVVARGDRLVAYWQAAGDGTPDDLARHTAAHLPPYMVPAQWMALATWPLNANGKLDRKALPDPIADEAAGEEPATETERHLADLWRDLLPAATIHRDSDFFVLGGHSLLAARLVARLRRRGWDGLSLRTVFEAPTLRHLAERLDDGDVPGAEDSLPVLRPVPRGGPLPLSPAQQRLWLIDRLTGGDAAYSMAATLDLHGGLDARALEKALNAVIARHEILRTAYPENDADEDGEPMAVPAASLTLSLAVDDLSALPTGERDACALALREADMGRPFDLAQGPPLRARLLRLAPGHHQLIFAMHHMVADGWSVGVLTRDLSTAYRAALAGTAPDWPSLPVQYADYAVWQQALLSGEGLRSRVAFWRGHLAGAPTQLRLPTDRPRPPVAQTVGGALRFALPPDLLARLGEWARSRGATPFMALLAGFQALLHQLTGDDDLVVGTDTAGRPVPEVEELIGFFVNVVPLRSRRRPGMTPADLLDQTRHTALAAFDQDALPFDRIVEALGVPRDRSRNPLVQALFVLQNVPPGAFDLPGLTVTQLPALDRRSKFDLALFLEPEADGMAADWVYAAALFDPATIARFHHDWIALLRRAVEAPDQPLPLSTPPAQAPEASPMTIPARLAPKPAHEAVRQSFLTAGGTFPVVLEPVTGGLDPAAWAAANRPFIDGLLARHAGILFRGFDLPGPQAFEGFAEAMEPGGLFGGYGDLPKKEGGRNTYRSTPYPERQMILFHNESAHLDRWPRKQWFFAEQVAPVGGCTPVVDCREMLRRLPPELVADLEHRGLLYVRTFTPRLDVSWRDFFKTDDREAVTARCAAGGIDCRWLDPETPQTRSRGPAVIRHPLTGERSFFNQVQLHHPYCLEADVREDLLDLVGIDRLPRNVLYGDGSPIPDDVMALIGEVYEACAVRFDWRNGDVVMLDNMLAAHARDPYQGPRRVVVAMGAMTDRASLDTSATEVA</sequence>
<dbReference type="Gene3D" id="3.30.559.10">
    <property type="entry name" value="Chloramphenicol acetyltransferase-like domain"/>
    <property type="match status" value="3"/>
</dbReference>
<feature type="region of interest" description="Disordered" evidence="5">
    <location>
        <begin position="1"/>
        <end position="21"/>
    </location>
</feature>
<keyword evidence="2" id="KW-0596">Phosphopantetheine</keyword>
<dbReference type="SUPFAM" id="SSF52777">
    <property type="entry name" value="CoA-dependent acyltransferases"/>
    <property type="match status" value="6"/>
</dbReference>
<dbReference type="Gene3D" id="2.30.38.10">
    <property type="entry name" value="Luciferase, Domain 3"/>
    <property type="match status" value="2"/>
</dbReference>
<evidence type="ECO:0000259" key="6">
    <source>
        <dbReference type="PROSITE" id="PS50075"/>
    </source>
</evidence>
<dbReference type="GO" id="GO:0016706">
    <property type="term" value="F:2-oxoglutarate-dependent dioxygenase activity"/>
    <property type="evidence" value="ECO:0007669"/>
    <property type="project" value="UniProtKB-ARBA"/>
</dbReference>
<dbReference type="GO" id="GO:0047527">
    <property type="term" value="F:2,3-dihydroxybenzoate-serine ligase activity"/>
    <property type="evidence" value="ECO:0007669"/>
    <property type="project" value="TreeGrafter"/>
</dbReference>
<evidence type="ECO:0000256" key="2">
    <source>
        <dbReference type="ARBA" id="ARBA00022450"/>
    </source>
</evidence>
<dbReference type="Proteomes" id="UP000318050">
    <property type="component" value="Unassembled WGS sequence"/>
</dbReference>
<dbReference type="Gene3D" id="1.10.1200.10">
    <property type="entry name" value="ACP-like"/>
    <property type="match status" value="2"/>
</dbReference>
<dbReference type="InterPro" id="IPR001242">
    <property type="entry name" value="Condensation_dom"/>
</dbReference>
<dbReference type="CDD" id="cd05930">
    <property type="entry name" value="A_NRPS"/>
    <property type="match status" value="2"/>
</dbReference>
<dbReference type="GO" id="GO:0031177">
    <property type="term" value="F:phosphopantetheine binding"/>
    <property type="evidence" value="ECO:0007669"/>
    <property type="project" value="InterPro"/>
</dbReference>
<name>A0A560IC61_9PROT</name>
<dbReference type="PROSITE" id="PS00012">
    <property type="entry name" value="PHOSPHOPANTETHEINE"/>
    <property type="match status" value="1"/>
</dbReference>
<dbReference type="SMART" id="SM00823">
    <property type="entry name" value="PKS_PP"/>
    <property type="match status" value="2"/>
</dbReference>
<dbReference type="Pfam" id="PF00550">
    <property type="entry name" value="PP-binding"/>
    <property type="match status" value="2"/>
</dbReference>
<organism evidence="7 8">
    <name type="scientific">Nitrospirillum amazonense</name>
    <dbReference type="NCBI Taxonomy" id="28077"/>
    <lineage>
        <taxon>Bacteria</taxon>
        <taxon>Pseudomonadati</taxon>
        <taxon>Pseudomonadota</taxon>
        <taxon>Alphaproteobacteria</taxon>
        <taxon>Rhodospirillales</taxon>
        <taxon>Azospirillaceae</taxon>
        <taxon>Nitrospirillum</taxon>
    </lineage>
</organism>
<dbReference type="CDD" id="cd19531">
    <property type="entry name" value="LCL_NRPS-like"/>
    <property type="match status" value="1"/>
</dbReference>
<reference evidence="7 8" key="1">
    <citation type="submission" date="2019-06" db="EMBL/GenBank/DDBJ databases">
        <title>Genomic Encyclopedia of Type Strains, Phase IV (KMG-V): Genome sequencing to study the core and pangenomes of soil and plant-associated prokaryotes.</title>
        <authorList>
            <person name="Whitman W."/>
        </authorList>
    </citation>
    <scope>NUCLEOTIDE SEQUENCE [LARGE SCALE GENOMIC DNA]</scope>
    <source>
        <strain evidence="7 8">BR 11140</strain>
    </source>
</reference>
<feature type="domain" description="Carrier" evidence="6">
    <location>
        <begin position="2009"/>
        <end position="2084"/>
    </location>
</feature>
<protein>
    <submittedName>
        <fullName evidence="7">Amino acid adenylation domain-containing protein</fullName>
    </submittedName>
</protein>
<dbReference type="InterPro" id="IPR003819">
    <property type="entry name" value="TauD/TfdA-like"/>
</dbReference>
<dbReference type="InterPro" id="IPR010071">
    <property type="entry name" value="AA_adenyl_dom"/>
</dbReference>
<dbReference type="PROSITE" id="PS00455">
    <property type="entry name" value="AMP_BINDING"/>
    <property type="match status" value="2"/>
</dbReference>
<accession>A0A560IC61</accession>
<dbReference type="Gene3D" id="3.60.130.10">
    <property type="entry name" value="Clavaminate synthase-like"/>
    <property type="match status" value="1"/>
</dbReference>
<evidence type="ECO:0000256" key="5">
    <source>
        <dbReference type="SAM" id="MobiDB-lite"/>
    </source>
</evidence>
<feature type="domain" description="Carrier" evidence="6">
    <location>
        <begin position="951"/>
        <end position="1025"/>
    </location>
</feature>
<dbReference type="GO" id="GO:0005829">
    <property type="term" value="C:cytosol"/>
    <property type="evidence" value="ECO:0007669"/>
    <property type="project" value="TreeGrafter"/>
</dbReference>
<dbReference type="SUPFAM" id="SSF47336">
    <property type="entry name" value="ACP-like"/>
    <property type="match status" value="2"/>
</dbReference>